<name>A0A0S4TD03_CRYHO</name>
<protein>
    <submittedName>
        <fullName evidence="1">Uncharacterized protein</fullName>
    </submittedName>
</protein>
<dbReference type="OrthoDB" id="343562at2759"/>
<organism evidence="1">
    <name type="scientific">Cryptosporidium hominis</name>
    <dbReference type="NCBI Taxonomy" id="237895"/>
    <lineage>
        <taxon>Eukaryota</taxon>
        <taxon>Sar</taxon>
        <taxon>Alveolata</taxon>
        <taxon>Apicomplexa</taxon>
        <taxon>Conoidasida</taxon>
        <taxon>Coccidia</taxon>
        <taxon>Eucoccidiorida</taxon>
        <taxon>Eimeriorina</taxon>
        <taxon>Cryptosporidiidae</taxon>
        <taxon>Cryptosporidium</taxon>
    </lineage>
</organism>
<dbReference type="EMBL" id="LN877947">
    <property type="protein sequence ID" value="CUV04149.1"/>
    <property type="molecule type" value="Genomic_DNA"/>
</dbReference>
<dbReference type="AlphaFoldDB" id="A0A0S4TD03"/>
<sequence>MLENDFPHNELVWWRMTRKQRYLPGRTVTLELENKTVGIEEEHEKLLMKLVKQGSVIIHSFDDMKYAVCSSSNVRLYPALSEQEQKSLEKECIRSTKMNYRALLRIKKIVELRKLDQAQFENSETNMSLLEIRMIQFFKDRDSITNISESIEYLEKNTAIELLGAIVNRKTLKTMIGQSPQAFFYLDKTIFNEKSKHLSEKEDISVGSIDSKHWQNELNEIIVNRKTICELLSCIPFELLSSSHNGKNNIELMAGRIFVNDPEDSLIEEFCEKSIDTIYRGKFIMEYIKLSILYLRILSKSIALRVVSANKKKNTRQRSILEYVIVLSLELLFCDPYEAKMLSLTKLKYEETGISNVNNCLVSLSIDVDSNNSSEKMPENISKAEKSNVHGLLLNFKTTVPSRDSKENELYYKVDLNRISSQLAISEELQNAYSYYNKKFTLKELENRTKSFHVIKTSCPIMIKLLREWILNANRGEFDHIDNIDQLKKIKENLLNVDK</sequence>
<dbReference type="VEuPathDB" id="CryptoDB:ChTU502y2012_305g0150"/>
<dbReference type="VEuPathDB" id="CryptoDB:CHUDEA1_2070"/>
<proteinExistence type="predicted"/>
<evidence type="ECO:0000313" key="1">
    <source>
        <dbReference type="EMBL" id="CUV04149.1"/>
    </source>
</evidence>
<gene>
    <name evidence="1" type="ORF">CHUDEA1_2070</name>
</gene>
<dbReference type="Proteomes" id="UP000199752">
    <property type="component" value="Chromosome 1"/>
</dbReference>
<dbReference type="VEuPathDB" id="CryptoDB:GY17_00001212"/>
<dbReference type="VEuPathDB" id="CryptoDB:Chro.10237"/>
<reference evidence="1" key="1">
    <citation type="submission" date="2015-08" db="EMBL/GenBank/DDBJ databases">
        <authorList>
            <person name="Babu N.S."/>
            <person name="Beckwith C.J."/>
            <person name="Beseler K.G."/>
            <person name="Brison A."/>
            <person name="Carone J.V."/>
            <person name="Caskin T.P."/>
            <person name="Diamond M."/>
            <person name="Durham M.E."/>
            <person name="Foxe J.M."/>
            <person name="Go M."/>
            <person name="Henderson B.A."/>
            <person name="Jones I.B."/>
            <person name="McGettigan J.A."/>
            <person name="Micheletti S.J."/>
            <person name="Nasrallah M.E."/>
            <person name="Ortiz D."/>
            <person name="Piller C.R."/>
            <person name="Privatt S.R."/>
            <person name="Schneider S.L."/>
            <person name="Sharp S."/>
            <person name="Smith T.C."/>
            <person name="Stanton J.D."/>
            <person name="Ullery H.E."/>
            <person name="Wilson R.J."/>
            <person name="Serrano M.G."/>
            <person name="Buck G."/>
            <person name="Lee V."/>
            <person name="Wang Y."/>
            <person name="Carvalho R."/>
            <person name="Voegtly L."/>
            <person name="Shi R."/>
            <person name="Duckworth R."/>
            <person name="Johnson A."/>
            <person name="Loviza R."/>
            <person name="Walstead R."/>
            <person name="Shah Z."/>
            <person name="Kiflezghi M."/>
            <person name="Wade K."/>
            <person name="Ball S.L."/>
            <person name="Bradley K.W."/>
            <person name="Asai D.J."/>
            <person name="Bowman C.A."/>
            <person name="Russell D.A."/>
            <person name="Pope W.H."/>
            <person name="Jacobs-Sera D."/>
            <person name="Hendrix R.W."/>
            <person name="Hatfull G.F."/>
        </authorList>
    </citation>
    <scope>NUCLEOTIDE SEQUENCE [LARGE SCALE GENOMIC DNA]</scope>
</reference>
<accession>A0A0S4TD03</accession>